<comment type="caution">
    <text evidence="1">The sequence shown here is derived from an EMBL/GenBank/DDBJ whole genome shotgun (WGS) entry which is preliminary data.</text>
</comment>
<name>A0A418VE67_RHOPL</name>
<sequence length="321" mass="34722">MKEAGLSRAAIEAAWPVWWSDDLSESPSARAELRFALARKLGLAPKPLLGERVEFVWRDSAKFKNLSIQNSTQQDILSSFGVSIGRLLLRATPIGRGFDGLSAEAIRGSIIRSTAGYVDLRALLSTSWAVGVPVIQLKVFPLTTKSMHAMVIESGGRHAIILGRDASYPAPVAFTLAHEIGHIVGGHLKGASALVDLEDPALASSYDADESEADAFALSVLTGTPTLTITTELQNYNAPTLARAVLNAAPLYGIEPGTFALCVAYRQKNWAVAMSALKFIYAEAKPVWKEVNGIADSYIDWDALGDEAEDYLRKLMYLEDV</sequence>
<evidence type="ECO:0000313" key="1">
    <source>
        <dbReference type="EMBL" id="RJF74394.1"/>
    </source>
</evidence>
<dbReference type="OrthoDB" id="9794834at2"/>
<dbReference type="Gene3D" id="1.10.10.2910">
    <property type="match status" value="1"/>
</dbReference>
<gene>
    <name evidence="1" type="ORF">D4Q52_12675</name>
</gene>
<dbReference type="AlphaFoldDB" id="A0A418VE67"/>
<evidence type="ECO:0000313" key="2">
    <source>
        <dbReference type="Proteomes" id="UP000285523"/>
    </source>
</evidence>
<accession>A0A418VE67</accession>
<organism evidence="1 2">
    <name type="scientific">Rhodopseudomonas palustris</name>
    <dbReference type="NCBI Taxonomy" id="1076"/>
    <lineage>
        <taxon>Bacteria</taxon>
        <taxon>Pseudomonadati</taxon>
        <taxon>Pseudomonadota</taxon>
        <taxon>Alphaproteobacteria</taxon>
        <taxon>Hyphomicrobiales</taxon>
        <taxon>Nitrobacteraceae</taxon>
        <taxon>Rhodopseudomonas</taxon>
    </lineage>
</organism>
<reference evidence="1 2" key="1">
    <citation type="submission" date="2018-09" db="EMBL/GenBank/DDBJ databases">
        <title>Draft genome sequence of Rhodopseudomonas palustris 2.1.18.</title>
        <authorList>
            <person name="Robertson S.L."/>
            <person name="Meyer T.E."/>
            <person name="Kyndt J.A."/>
        </authorList>
    </citation>
    <scope>NUCLEOTIDE SEQUENCE [LARGE SCALE GENOMIC DNA]</scope>
    <source>
        <strain evidence="1 2">2.1.18</strain>
    </source>
</reference>
<dbReference type="Proteomes" id="UP000285523">
    <property type="component" value="Unassembled WGS sequence"/>
</dbReference>
<dbReference type="EMBL" id="QYYD01000011">
    <property type="protein sequence ID" value="RJF74394.1"/>
    <property type="molecule type" value="Genomic_DNA"/>
</dbReference>
<proteinExistence type="predicted"/>
<protein>
    <submittedName>
        <fullName evidence="1">ImmA/IrrE family metallo-endopeptidase</fullName>
    </submittedName>
</protein>